<reference evidence="2" key="1">
    <citation type="submission" date="2015-12" db="EMBL/GenBank/DDBJ databases">
        <authorList>
            <person name="Tikhonova T.V."/>
            <person name="Pavlov A.R."/>
            <person name="Beletsky A.V."/>
            <person name="Mardanov A.V."/>
            <person name="Sorokin D.Y."/>
            <person name="Ravin N.V."/>
            <person name="Popov V.O."/>
        </authorList>
    </citation>
    <scope>NUCLEOTIDE SEQUENCE</scope>
    <source>
        <strain evidence="2">DSM 14787</strain>
    </source>
</reference>
<feature type="region of interest" description="Disordered" evidence="1">
    <location>
        <begin position="19"/>
        <end position="69"/>
    </location>
</feature>
<dbReference type="AlphaFoldDB" id="L0E048"/>
<dbReference type="KEGG" id="tni:TVNIR_2353"/>
<gene>
    <name evidence="2" type="ordered locus">TVNIR_2353</name>
</gene>
<organism evidence="2 3">
    <name type="scientific">Thioalkalivibrio nitratireducens (strain DSM 14787 / UNIQEM 213 / ALEN2)</name>
    <dbReference type="NCBI Taxonomy" id="1255043"/>
    <lineage>
        <taxon>Bacteria</taxon>
        <taxon>Pseudomonadati</taxon>
        <taxon>Pseudomonadota</taxon>
        <taxon>Gammaproteobacteria</taxon>
        <taxon>Chromatiales</taxon>
        <taxon>Ectothiorhodospiraceae</taxon>
        <taxon>Thioalkalivibrio</taxon>
    </lineage>
</organism>
<protein>
    <submittedName>
        <fullName evidence="2">Uncharacterized protein</fullName>
    </submittedName>
</protein>
<sequence length="69" mass="7774">MSVKAARCLPHGVVRRTVQGRMDIDGSGLRQHTRPSERSPVERCPQTCQSGCRRSAGDSERAHEPERFR</sequence>
<dbReference type="Proteomes" id="UP000010809">
    <property type="component" value="Chromosome"/>
</dbReference>
<dbReference type="EMBL" id="CP003989">
    <property type="protein sequence ID" value="AGA33996.1"/>
    <property type="molecule type" value="Genomic_DNA"/>
</dbReference>
<dbReference type="STRING" id="1255043.TVNIR_2353"/>
<proteinExistence type="predicted"/>
<evidence type="ECO:0000256" key="1">
    <source>
        <dbReference type="SAM" id="MobiDB-lite"/>
    </source>
</evidence>
<dbReference type="HOGENOM" id="CLU_2774657_0_0_6"/>
<accession>L0E048</accession>
<dbReference type="PATRIC" id="fig|1255043.3.peg.2375"/>
<keyword evidence="3" id="KW-1185">Reference proteome</keyword>
<evidence type="ECO:0000313" key="2">
    <source>
        <dbReference type="EMBL" id="AGA33996.1"/>
    </source>
</evidence>
<feature type="compositionally biased region" description="Basic and acidic residues" evidence="1">
    <location>
        <begin position="55"/>
        <end position="69"/>
    </location>
</feature>
<evidence type="ECO:0000313" key="3">
    <source>
        <dbReference type="Proteomes" id="UP000010809"/>
    </source>
</evidence>
<name>L0E048_THIND</name>